<dbReference type="RefSeq" id="WP_075803355.1">
    <property type="nucleotide sequence ID" value="NZ_MKZO01000020.1"/>
</dbReference>
<gene>
    <name evidence="1" type="ORF">PSEMO_24350</name>
</gene>
<dbReference type="OrthoDB" id="7023308at2"/>
<dbReference type="AlphaFoldDB" id="A0A1Q9R5U7"/>
<dbReference type="EMBL" id="MKZO01000020">
    <property type="protein sequence ID" value="OLS62672.1"/>
    <property type="molecule type" value="Genomic_DNA"/>
</dbReference>
<reference evidence="1 2" key="1">
    <citation type="submission" date="2016-10" db="EMBL/GenBank/DDBJ databases">
        <title>Genome Sequence of Pseudomonas putida GM4FR.</title>
        <authorList>
            <person name="Poehlein A."/>
            <person name="Wemheuer F."/>
            <person name="Hollensteiner J."/>
            <person name="Wemheuer B."/>
        </authorList>
    </citation>
    <scope>NUCLEOTIDE SEQUENCE [LARGE SCALE GENOMIC DNA]</scope>
    <source>
        <strain evidence="1 2">GM4FR</strain>
    </source>
</reference>
<proteinExistence type="predicted"/>
<organism evidence="1 2">
    <name type="scientific">Pseudomonas putida</name>
    <name type="common">Arthrobacter siderocapsulatus</name>
    <dbReference type="NCBI Taxonomy" id="303"/>
    <lineage>
        <taxon>Bacteria</taxon>
        <taxon>Pseudomonadati</taxon>
        <taxon>Pseudomonadota</taxon>
        <taxon>Gammaproteobacteria</taxon>
        <taxon>Pseudomonadales</taxon>
        <taxon>Pseudomonadaceae</taxon>
        <taxon>Pseudomonas</taxon>
    </lineage>
</organism>
<dbReference type="Proteomes" id="UP000186736">
    <property type="component" value="Unassembled WGS sequence"/>
</dbReference>
<sequence length="181" mass="19820">MTITLHNITDFDAEYFVRKGQLIIAHLPATTPNASLSVPTDNLYEVIATTLIEGNTYTSAPFLVSDSQDFLAQVRQERVQGTYVFDVVPHSSSVPDRLVFQKTCLSPVTFVLRKDGKPLQSVVVHSSTESQLQDISNTVHIYAVINGVTTATLTTNNPNATITATNDRSNLQAGYYALIES</sequence>
<comment type="caution">
    <text evidence="1">The sequence shown here is derived from an EMBL/GenBank/DDBJ whole genome shotgun (WGS) entry which is preliminary data.</text>
</comment>
<evidence type="ECO:0000313" key="2">
    <source>
        <dbReference type="Proteomes" id="UP000186736"/>
    </source>
</evidence>
<accession>A0A1Q9R5U7</accession>
<name>A0A1Q9R5U7_PSEPU</name>
<evidence type="ECO:0000313" key="1">
    <source>
        <dbReference type="EMBL" id="OLS62672.1"/>
    </source>
</evidence>
<protein>
    <submittedName>
        <fullName evidence="1">Uncharacterized protein</fullName>
    </submittedName>
</protein>